<comment type="caution">
    <text evidence="2">The sequence shown here is derived from an EMBL/GenBank/DDBJ whole genome shotgun (WGS) entry which is preliminary data.</text>
</comment>
<evidence type="ECO:0000256" key="1">
    <source>
        <dbReference type="SAM" id="MobiDB-lite"/>
    </source>
</evidence>
<feature type="region of interest" description="Disordered" evidence="1">
    <location>
        <begin position="1"/>
        <end position="56"/>
    </location>
</feature>
<gene>
    <name evidence="2" type="ORF">I545_2049</name>
</gene>
<dbReference type="EMBL" id="JAOA01000002">
    <property type="protein sequence ID" value="EUA20183.1"/>
    <property type="molecule type" value="Genomic_DNA"/>
</dbReference>
<dbReference type="Proteomes" id="UP000020561">
    <property type="component" value="Unassembled WGS sequence"/>
</dbReference>
<evidence type="ECO:0000313" key="3">
    <source>
        <dbReference type="Proteomes" id="UP000020561"/>
    </source>
</evidence>
<proteinExistence type="predicted"/>
<sequence length="56" mass="5602">MRALGGAQASGRAVAAHSAPWRHTRRPGRTLGALAAHSAPSPHTRRPGGTLGAVAA</sequence>
<reference evidence="2 3" key="1">
    <citation type="submission" date="2013-12" db="EMBL/GenBank/DDBJ databases">
        <authorList>
            <person name="Brown-Elliot B."/>
            <person name="Wallace R."/>
            <person name="Lenaerts A."/>
            <person name="Ordway D."/>
            <person name="DeGroote M.A."/>
            <person name="Parker T."/>
            <person name="Sizemore C."/>
            <person name="Tallon L.J."/>
            <person name="Sadzewicz L.K."/>
            <person name="Sengamalay N."/>
            <person name="Fraser C.M."/>
            <person name="Hine E."/>
            <person name="Shefchek K.A."/>
            <person name="Das S.P."/>
            <person name="Tettelin H."/>
        </authorList>
    </citation>
    <scope>NUCLEOTIDE SEQUENCE [LARGE SCALE GENOMIC DNA]</scope>
    <source>
        <strain evidence="2 3">662</strain>
    </source>
</reference>
<accession>X7ZND4</accession>
<dbReference type="AlphaFoldDB" id="X7ZND4"/>
<name>X7ZND4_MYCKA</name>
<evidence type="ECO:0000313" key="2">
    <source>
        <dbReference type="EMBL" id="EUA20183.1"/>
    </source>
</evidence>
<protein>
    <submittedName>
        <fullName evidence="2">Uncharacterized protein</fullName>
    </submittedName>
</protein>
<organism evidence="2 3">
    <name type="scientific">Mycobacterium kansasii 662</name>
    <dbReference type="NCBI Taxonomy" id="1299326"/>
    <lineage>
        <taxon>Bacteria</taxon>
        <taxon>Bacillati</taxon>
        <taxon>Actinomycetota</taxon>
        <taxon>Actinomycetes</taxon>
        <taxon>Mycobacteriales</taxon>
        <taxon>Mycobacteriaceae</taxon>
        <taxon>Mycobacterium</taxon>
    </lineage>
</organism>